<gene>
    <name evidence="3" type="ORF">C7H83_06850</name>
</gene>
<protein>
    <submittedName>
        <fullName evidence="3">Uncharacterized protein</fullName>
    </submittedName>
</protein>
<dbReference type="EMBL" id="CP027768">
    <property type="protein sequence ID" value="AYW50197.1"/>
    <property type="molecule type" value="Genomic_DNA"/>
</dbReference>
<dbReference type="AlphaFoldDB" id="A0A3G5FIL8"/>
<name>A0A3G5FIL8_TETHA</name>
<evidence type="ECO:0000313" key="4">
    <source>
        <dbReference type="Proteomes" id="UP000280475"/>
    </source>
</evidence>
<sequence>MNFFIGSMVILGLLGIIVGLIWIIINAIRNSSTKTPGIVMAISTVSFAGGITIILNISDSEVNPGDLEITANDEYTYSDWLEFETDEDGIASIKAATAGNAEVTLTPENPDLDKQTMEADENGNFTFEVEMPESSLETYELQAFSGETKGKELQVDVWNDYYEDDTDVEEDESEEIELEEDSNTDYDNVDPADYDTGITYDDLARNPDDNKFENVTLSGTIIQVLEGSSSSQYRLAVDDNYDNIVLIDIPEKLLDSRVLEDDILTIYGESEGTVDYESTMGGNITVPFVSVDKFETNGQAE</sequence>
<evidence type="ECO:0000256" key="2">
    <source>
        <dbReference type="SAM" id="Phobius"/>
    </source>
</evidence>
<feature type="transmembrane region" description="Helical" evidence="2">
    <location>
        <begin position="6"/>
        <end position="25"/>
    </location>
</feature>
<dbReference type="Proteomes" id="UP000280475">
    <property type="component" value="Chromosome"/>
</dbReference>
<proteinExistence type="predicted"/>
<accession>A0A3G5FIL8</accession>
<feature type="region of interest" description="Disordered" evidence="1">
    <location>
        <begin position="166"/>
        <end position="190"/>
    </location>
</feature>
<evidence type="ECO:0000256" key="1">
    <source>
        <dbReference type="SAM" id="MobiDB-lite"/>
    </source>
</evidence>
<organism evidence="3 4">
    <name type="scientific">Tetragenococcus halophilus</name>
    <name type="common">Pediococcus halophilus</name>
    <dbReference type="NCBI Taxonomy" id="51669"/>
    <lineage>
        <taxon>Bacteria</taxon>
        <taxon>Bacillati</taxon>
        <taxon>Bacillota</taxon>
        <taxon>Bacilli</taxon>
        <taxon>Lactobacillales</taxon>
        <taxon>Enterococcaceae</taxon>
        <taxon>Tetragenococcus</taxon>
    </lineage>
</organism>
<keyword evidence="2" id="KW-1133">Transmembrane helix</keyword>
<dbReference type="RefSeq" id="WP_103892496.1">
    <property type="nucleotide sequence ID" value="NZ_CP027768.1"/>
</dbReference>
<feature type="transmembrane region" description="Helical" evidence="2">
    <location>
        <begin position="37"/>
        <end position="57"/>
    </location>
</feature>
<keyword evidence="2" id="KW-0472">Membrane</keyword>
<evidence type="ECO:0000313" key="3">
    <source>
        <dbReference type="EMBL" id="AYW50197.1"/>
    </source>
</evidence>
<keyword evidence="2" id="KW-0812">Transmembrane</keyword>
<reference evidence="3 4" key="1">
    <citation type="journal article" date="2012" name="Int. J. Syst. Evol. Microbiol.">
        <title>Characterization of Tetragenococcus strains from sugar thick juice reveals a novel species, Tetragenococcus osmophilus sp. nov., and divides Tetragenococcus halophilus into two subspecies, T. halophilus subsp. halophilus subsp. nov. and T. halophilus subsp. flandriensis subsp. nov.</title>
        <authorList>
            <person name="Juste A."/>
            <person name="Van Trappen S."/>
            <person name="Verreth C."/>
            <person name="Cleenwerck I."/>
            <person name="De Vos P."/>
            <person name="Lievens B."/>
            <person name="Willems K.A."/>
        </authorList>
    </citation>
    <scope>NUCLEOTIDE SEQUENCE [LARGE SCALE GENOMIC DNA]</scope>
    <source>
        <strain evidence="3 4">LMG 26042</strain>
    </source>
</reference>